<dbReference type="InterPro" id="IPR025714">
    <property type="entry name" value="Methyltranfer_dom"/>
</dbReference>
<protein>
    <submittedName>
        <fullName evidence="3">Methyltranfer_dom domain-containing protein</fullName>
    </submittedName>
</protein>
<dbReference type="AlphaFoldDB" id="A0A5S6R2K4"/>
<feature type="domain" description="Methyltransferase" evidence="1">
    <location>
        <begin position="14"/>
        <end position="131"/>
    </location>
</feature>
<dbReference type="Gene3D" id="3.40.50.150">
    <property type="entry name" value="Vaccinia Virus protein VP39"/>
    <property type="match status" value="1"/>
</dbReference>
<sequence>MQLMKGIPRSNCSIDVGCGNASLLIQSSKSKFTSLTGLDYFGSSVALAGRITAREGCEIQLEHSDILCLPERLEGRFDVVLDKGTFDVVYLRADSEQSVPLYARNVRRLFHANEGQKRIFLIASCNCTEQELRCFQFFDRIPFHSYTFGHQSGSTVTCLIFVPR</sequence>
<dbReference type="GO" id="GO:0016279">
    <property type="term" value="F:protein-lysine N-methyltransferase activity"/>
    <property type="evidence" value="ECO:0007669"/>
    <property type="project" value="TreeGrafter"/>
</dbReference>
<keyword evidence="2" id="KW-1185">Reference proteome</keyword>
<dbReference type="STRING" id="70415.A0A5S6R2K4"/>
<name>A0A5S6R2K4_TRIMR</name>
<proteinExistence type="predicted"/>
<dbReference type="Pfam" id="PF13847">
    <property type="entry name" value="Methyltransf_31"/>
    <property type="match status" value="1"/>
</dbReference>
<dbReference type="SUPFAM" id="SSF53335">
    <property type="entry name" value="S-adenosyl-L-methionine-dependent methyltransferases"/>
    <property type="match status" value="1"/>
</dbReference>
<dbReference type="Proteomes" id="UP000046395">
    <property type="component" value="Unassembled WGS sequence"/>
</dbReference>
<dbReference type="PANTHER" id="PTHR12843">
    <property type="entry name" value="PROTEIN-LYSINE N-METHYLTRANSFERASE METTL10"/>
    <property type="match status" value="1"/>
</dbReference>
<dbReference type="CDD" id="cd02440">
    <property type="entry name" value="AdoMet_MTases"/>
    <property type="match status" value="1"/>
</dbReference>
<reference evidence="3" key="1">
    <citation type="submission" date="2019-12" db="UniProtKB">
        <authorList>
            <consortium name="WormBaseParasite"/>
        </authorList>
    </citation>
    <scope>IDENTIFICATION</scope>
</reference>
<organism evidence="2 3">
    <name type="scientific">Trichuris muris</name>
    <name type="common">Mouse whipworm</name>
    <dbReference type="NCBI Taxonomy" id="70415"/>
    <lineage>
        <taxon>Eukaryota</taxon>
        <taxon>Metazoa</taxon>
        <taxon>Ecdysozoa</taxon>
        <taxon>Nematoda</taxon>
        <taxon>Enoplea</taxon>
        <taxon>Dorylaimia</taxon>
        <taxon>Trichinellida</taxon>
        <taxon>Trichuridae</taxon>
        <taxon>Trichuris</taxon>
    </lineage>
</organism>
<evidence type="ECO:0000313" key="2">
    <source>
        <dbReference type="Proteomes" id="UP000046395"/>
    </source>
</evidence>
<dbReference type="GO" id="GO:0005737">
    <property type="term" value="C:cytoplasm"/>
    <property type="evidence" value="ECO:0007669"/>
    <property type="project" value="TreeGrafter"/>
</dbReference>
<dbReference type="WBParaSite" id="TMUE_3000013876.1">
    <property type="protein sequence ID" value="TMUE_3000013876.1"/>
    <property type="gene ID" value="WBGene00295593"/>
</dbReference>
<accession>A0A5S6R2K4</accession>
<evidence type="ECO:0000259" key="1">
    <source>
        <dbReference type="Pfam" id="PF13847"/>
    </source>
</evidence>
<evidence type="ECO:0000313" key="3">
    <source>
        <dbReference type="WBParaSite" id="TMUE_3000013876.1"/>
    </source>
</evidence>
<dbReference type="InterPro" id="IPR029063">
    <property type="entry name" value="SAM-dependent_MTases_sf"/>
</dbReference>
<dbReference type="PANTHER" id="PTHR12843:SF5">
    <property type="entry name" value="EEF1A LYSINE METHYLTRANSFERASE 2"/>
    <property type="match status" value="1"/>
</dbReference>